<protein>
    <recommendedName>
        <fullName evidence="6">1,3-beta-glucanosyltransferase</fullName>
        <ecNumber evidence="6">2.4.1.-</ecNumber>
    </recommendedName>
</protein>
<dbReference type="PANTHER" id="PTHR31468">
    <property type="entry name" value="1,3-BETA-GLUCANOSYLTRANSFERASE GAS1"/>
    <property type="match status" value="1"/>
</dbReference>
<dbReference type="GO" id="GO:0098552">
    <property type="term" value="C:side of membrane"/>
    <property type="evidence" value="ECO:0007669"/>
    <property type="project" value="UniProtKB-KW"/>
</dbReference>
<dbReference type="GO" id="GO:0031505">
    <property type="term" value="P:fungal-type cell wall organization"/>
    <property type="evidence" value="ECO:0007669"/>
    <property type="project" value="TreeGrafter"/>
</dbReference>
<accession>A0A2T0FCJ1</accession>
<feature type="region of interest" description="Disordered" evidence="7">
    <location>
        <begin position="426"/>
        <end position="461"/>
    </location>
</feature>
<sequence length="481" mass="52354">MLFNAIALALLAGAQAVLPVVQIGNKFYQVDEDYNKMGKQFTIVGVDYQIGGSSSFQVNGDSDVLSNGQICLRDAYALQKLGANTIRVYSVSPWLNHDECMSIFNDAGIYVIVDLNNPYQSLTRQDPGNSYNEGYLNNVFGLVDAFKYYPNLLGFFAGNEVVNQDSDQDVPKYLRAVQRDVKQYINLHANRTIPVGYSAASIEEYRYTLWNYLQCGDEASTADFYGLNSYEWCGNNDWESSGYGTMKSNFGNSSIPVFFSEYGCNKPEPREFNEVTEGLYDPQGLGNVFSGGLVYEYAEEANQYGLVDIDDNGDVQYKQDYVNLKSKLSQISLPNTTQPSPNNTVSPPSCSGLDTIIDDFDLPDCPAPDMLQNGGGNRNIGHLIDISNIKNNYTIEDVAGNTQSGSVELTYTTNWQYNVPERKIQTDASSSSAASTSAASSSSQSASATAASSSGKKKNAAVPTQMPVGAALAAMAGLAFL</sequence>
<comment type="function">
    <text evidence="6">Splits internally a 1,3-beta-glucan molecule and transfers the newly generated reducing end (the donor) to the non-reducing end of another 1,3-beta-glucan molecule (the acceptor) forming a 1,3-beta linkage, resulting in the elongation of 1,3-beta-glucan chains in the cell wall.</text>
</comment>
<feature type="compositionally biased region" description="Low complexity" evidence="7">
    <location>
        <begin position="428"/>
        <end position="454"/>
    </location>
</feature>
<comment type="subcellular location">
    <subcellularLocation>
        <location evidence="6">Cell membrane</location>
        <topology evidence="6">Lipid-anchor</topology>
        <topology evidence="6">GPI-anchor</topology>
    </subcellularLocation>
    <subcellularLocation>
        <location evidence="1">Membrane</location>
        <topology evidence="1">Lipid-anchor</topology>
        <topology evidence="1">GPI-anchor</topology>
    </subcellularLocation>
</comment>
<evidence type="ECO:0000256" key="4">
    <source>
        <dbReference type="ARBA" id="ARBA00022729"/>
    </source>
</evidence>
<dbReference type="SUPFAM" id="SSF51445">
    <property type="entry name" value="(Trans)glycosidases"/>
    <property type="match status" value="1"/>
</dbReference>
<evidence type="ECO:0000313" key="9">
    <source>
        <dbReference type="Proteomes" id="UP000238350"/>
    </source>
</evidence>
<evidence type="ECO:0000256" key="6">
    <source>
        <dbReference type="RuleBase" id="RU361209"/>
    </source>
</evidence>
<dbReference type="AlphaFoldDB" id="A0A2T0FCJ1"/>
<organism evidence="8 9">
    <name type="scientific">Wickerhamiella sorbophila</name>
    <dbReference type="NCBI Taxonomy" id="45607"/>
    <lineage>
        <taxon>Eukaryota</taxon>
        <taxon>Fungi</taxon>
        <taxon>Dikarya</taxon>
        <taxon>Ascomycota</taxon>
        <taxon>Saccharomycotina</taxon>
        <taxon>Dipodascomycetes</taxon>
        <taxon>Dipodascales</taxon>
        <taxon>Trichomonascaceae</taxon>
        <taxon>Wickerhamiella</taxon>
    </lineage>
</organism>
<dbReference type="InterPro" id="IPR004886">
    <property type="entry name" value="Glucanosyltransferase"/>
</dbReference>
<keyword evidence="6" id="KW-0472">Membrane</keyword>
<keyword evidence="3 6" id="KW-0336">GPI-anchor</keyword>
<dbReference type="STRING" id="45607.A0A2T0FCJ1"/>
<keyword evidence="4 6" id="KW-0732">Signal</keyword>
<evidence type="ECO:0000313" key="8">
    <source>
        <dbReference type="EMBL" id="PRT52724.1"/>
    </source>
</evidence>
<keyword evidence="6 8" id="KW-0808">Transferase</keyword>
<dbReference type="GO" id="GO:0071970">
    <property type="term" value="P:fungal-type cell wall (1-&gt;3)-beta-D-glucan biosynthetic process"/>
    <property type="evidence" value="ECO:0007669"/>
    <property type="project" value="TreeGrafter"/>
</dbReference>
<feature type="signal peptide" evidence="6">
    <location>
        <begin position="1"/>
        <end position="16"/>
    </location>
</feature>
<dbReference type="InterPro" id="IPR017853">
    <property type="entry name" value="GH"/>
</dbReference>
<reference evidence="8 9" key="1">
    <citation type="submission" date="2017-04" db="EMBL/GenBank/DDBJ databases">
        <title>Genome sequencing of [Candida] sorbophila.</title>
        <authorList>
            <person name="Ahn J.O."/>
        </authorList>
    </citation>
    <scope>NUCLEOTIDE SEQUENCE [LARGE SCALE GENOMIC DNA]</scope>
    <source>
        <strain evidence="8 9">DS02</strain>
    </source>
</reference>
<dbReference type="GO" id="GO:0005886">
    <property type="term" value="C:plasma membrane"/>
    <property type="evidence" value="ECO:0007669"/>
    <property type="project" value="UniProtKB-SubCell"/>
</dbReference>
<dbReference type="Proteomes" id="UP000238350">
    <property type="component" value="Unassembled WGS sequence"/>
</dbReference>
<dbReference type="EC" id="2.4.1.-" evidence="6"/>
<dbReference type="OrthoDB" id="421038at2759"/>
<evidence type="ECO:0000256" key="7">
    <source>
        <dbReference type="SAM" id="MobiDB-lite"/>
    </source>
</evidence>
<keyword evidence="6" id="KW-0449">Lipoprotein</keyword>
<dbReference type="EMBL" id="NDIQ01000001">
    <property type="protein sequence ID" value="PRT52724.1"/>
    <property type="molecule type" value="Genomic_DNA"/>
</dbReference>
<keyword evidence="9" id="KW-1185">Reference proteome</keyword>
<evidence type="ECO:0000256" key="5">
    <source>
        <dbReference type="ARBA" id="ARBA00023180"/>
    </source>
</evidence>
<dbReference type="GO" id="GO:0016740">
    <property type="term" value="F:transferase activity"/>
    <property type="evidence" value="ECO:0007669"/>
    <property type="project" value="UniProtKB-KW"/>
</dbReference>
<proteinExistence type="inferred from homology"/>
<evidence type="ECO:0000256" key="1">
    <source>
        <dbReference type="ARBA" id="ARBA00004589"/>
    </source>
</evidence>
<evidence type="ECO:0000256" key="2">
    <source>
        <dbReference type="ARBA" id="ARBA00007528"/>
    </source>
</evidence>
<name>A0A2T0FCJ1_9ASCO</name>
<dbReference type="Gene3D" id="3.20.20.80">
    <property type="entry name" value="Glycosidases"/>
    <property type="match status" value="1"/>
</dbReference>
<dbReference type="PANTHER" id="PTHR31468:SF4">
    <property type="entry name" value="1,3-BETA-GLUCANOSYLTRANSFERASE GAS3-RELATED"/>
    <property type="match status" value="1"/>
</dbReference>
<dbReference type="GeneID" id="36514093"/>
<comment type="similarity">
    <text evidence="2 6">Belongs to the glycosyl hydrolase 72 family.</text>
</comment>
<evidence type="ECO:0000256" key="3">
    <source>
        <dbReference type="ARBA" id="ARBA00022622"/>
    </source>
</evidence>
<gene>
    <name evidence="8" type="ORF">B9G98_00344</name>
</gene>
<feature type="chain" id="PRO_5015369549" description="1,3-beta-glucanosyltransferase" evidence="6">
    <location>
        <begin position="17"/>
        <end position="481"/>
    </location>
</feature>
<keyword evidence="5" id="KW-0325">Glycoprotein</keyword>
<comment type="caution">
    <text evidence="8">The sequence shown here is derived from an EMBL/GenBank/DDBJ whole genome shotgun (WGS) entry which is preliminary data.</text>
</comment>
<dbReference type="RefSeq" id="XP_024662670.1">
    <property type="nucleotide sequence ID" value="XM_024806902.1"/>
</dbReference>
<dbReference type="Pfam" id="PF03198">
    <property type="entry name" value="Glyco_hydro_72"/>
    <property type="match status" value="1"/>
</dbReference>